<evidence type="ECO:0000256" key="4">
    <source>
        <dbReference type="SAM" id="Phobius"/>
    </source>
</evidence>
<comment type="cofactor">
    <cofactor evidence="1">
        <name>Mg(2+)</name>
        <dbReference type="ChEBI" id="CHEBI:18420"/>
    </cofactor>
</comment>
<evidence type="ECO:0000259" key="5">
    <source>
        <dbReference type="PROSITE" id="PS50887"/>
    </source>
</evidence>
<dbReference type="PANTHER" id="PTHR45138">
    <property type="entry name" value="REGULATORY COMPONENTS OF SENSORY TRANSDUCTION SYSTEM"/>
    <property type="match status" value="1"/>
</dbReference>
<dbReference type="InterPro" id="IPR029787">
    <property type="entry name" value="Nucleotide_cyclase"/>
</dbReference>
<reference evidence="6" key="2">
    <citation type="submission" date="2020-09" db="EMBL/GenBank/DDBJ databases">
        <authorList>
            <person name="Sun Q."/>
            <person name="Kim S."/>
        </authorList>
    </citation>
    <scope>NUCLEOTIDE SEQUENCE</scope>
    <source>
        <strain evidence="6">KCTC 23077</strain>
    </source>
</reference>
<keyword evidence="7" id="KW-1185">Reference proteome</keyword>
<dbReference type="GO" id="GO:0043709">
    <property type="term" value="P:cell adhesion involved in single-species biofilm formation"/>
    <property type="evidence" value="ECO:0007669"/>
    <property type="project" value="TreeGrafter"/>
</dbReference>
<evidence type="ECO:0000313" key="6">
    <source>
        <dbReference type="EMBL" id="GHA72914.1"/>
    </source>
</evidence>
<dbReference type="GO" id="GO:0005886">
    <property type="term" value="C:plasma membrane"/>
    <property type="evidence" value="ECO:0007669"/>
    <property type="project" value="TreeGrafter"/>
</dbReference>
<dbReference type="InterPro" id="IPR050469">
    <property type="entry name" value="Diguanylate_Cyclase"/>
</dbReference>
<dbReference type="PROSITE" id="PS50887">
    <property type="entry name" value="GGDEF"/>
    <property type="match status" value="1"/>
</dbReference>
<dbReference type="Proteomes" id="UP000646426">
    <property type="component" value="Unassembled WGS sequence"/>
</dbReference>
<proteinExistence type="predicted"/>
<dbReference type="EMBL" id="BMYD01000001">
    <property type="protein sequence ID" value="GHA72914.1"/>
    <property type="molecule type" value="Genomic_DNA"/>
</dbReference>
<evidence type="ECO:0000256" key="2">
    <source>
        <dbReference type="ARBA" id="ARBA00012528"/>
    </source>
</evidence>
<dbReference type="FunFam" id="3.30.70.270:FF:000001">
    <property type="entry name" value="Diguanylate cyclase domain protein"/>
    <property type="match status" value="1"/>
</dbReference>
<dbReference type="CDD" id="cd01949">
    <property type="entry name" value="GGDEF"/>
    <property type="match status" value="1"/>
</dbReference>
<feature type="domain" description="GGDEF" evidence="5">
    <location>
        <begin position="235"/>
        <end position="376"/>
    </location>
</feature>
<feature type="transmembrane region" description="Helical" evidence="4">
    <location>
        <begin position="21"/>
        <end position="42"/>
    </location>
</feature>
<dbReference type="Pfam" id="PF00990">
    <property type="entry name" value="GGDEF"/>
    <property type="match status" value="1"/>
</dbReference>
<gene>
    <name evidence="6" type="ORF">GCM10007067_06910</name>
</gene>
<evidence type="ECO:0000313" key="7">
    <source>
        <dbReference type="Proteomes" id="UP000646426"/>
    </source>
</evidence>
<keyword evidence="4" id="KW-0472">Membrane</keyword>
<dbReference type="SMART" id="SM00267">
    <property type="entry name" value="GGDEF"/>
    <property type="match status" value="1"/>
</dbReference>
<comment type="catalytic activity">
    <reaction evidence="3">
        <text>2 GTP = 3',3'-c-di-GMP + 2 diphosphate</text>
        <dbReference type="Rhea" id="RHEA:24898"/>
        <dbReference type="ChEBI" id="CHEBI:33019"/>
        <dbReference type="ChEBI" id="CHEBI:37565"/>
        <dbReference type="ChEBI" id="CHEBI:58805"/>
        <dbReference type="EC" id="2.7.7.65"/>
    </reaction>
</comment>
<protein>
    <recommendedName>
        <fullName evidence="2">diguanylate cyclase</fullName>
        <ecNumber evidence="2">2.7.7.65</ecNumber>
    </recommendedName>
</protein>
<dbReference type="NCBIfam" id="TIGR00254">
    <property type="entry name" value="GGDEF"/>
    <property type="match status" value="1"/>
</dbReference>
<dbReference type="SUPFAM" id="SSF55073">
    <property type="entry name" value="Nucleotide cyclase"/>
    <property type="match status" value="1"/>
</dbReference>
<dbReference type="PANTHER" id="PTHR45138:SF9">
    <property type="entry name" value="DIGUANYLATE CYCLASE DGCM-RELATED"/>
    <property type="match status" value="1"/>
</dbReference>
<feature type="transmembrane region" description="Helical" evidence="4">
    <location>
        <begin position="161"/>
        <end position="181"/>
    </location>
</feature>
<sequence length="385" mass="42641">MLSHLIPADDPVRGMLLRRQLLGHLTYLMFLVPVLPALWWGWLHTDAIGVAALFTVGIVINVTYFLLIRTGMTRRLKDPALLQPQIYTALVMALAVIHATDEARGVMLMLFVSLQLFGLFGLSRRQFKVLALAIISGYAGLVALEFWWLRPREGALREEMLRLLALAMITVWMAFVCSQIVGMRRALARRKWELKLALARLEESAARDELTGLHNRRHLMSLLGNELARAARCEAPFSVALIDLDFFKQVNDRHGHQVGDELLQGFSTFAQGQLRALDRVGILADEPTVGRYGGEEFLLILPHTEHESALACVERLRASVASHAIATSAGPLGTSFSAGVAQYEPGESIASLLRRADTALYRAKHDGRNRAYGTVDSAQPLGSNT</sequence>
<dbReference type="AlphaFoldDB" id="A0A918W752"/>
<accession>A0A918W752</accession>
<keyword evidence="4" id="KW-0812">Transmembrane</keyword>
<feature type="transmembrane region" description="Helical" evidence="4">
    <location>
        <begin position="129"/>
        <end position="149"/>
    </location>
</feature>
<evidence type="ECO:0000256" key="3">
    <source>
        <dbReference type="ARBA" id="ARBA00034247"/>
    </source>
</evidence>
<name>A0A918W752_9GAMM</name>
<comment type="caution">
    <text evidence="6">The sequence shown here is derived from an EMBL/GenBank/DDBJ whole genome shotgun (WGS) entry which is preliminary data.</text>
</comment>
<feature type="transmembrane region" description="Helical" evidence="4">
    <location>
        <begin position="48"/>
        <end position="68"/>
    </location>
</feature>
<dbReference type="InterPro" id="IPR000160">
    <property type="entry name" value="GGDEF_dom"/>
</dbReference>
<dbReference type="Gene3D" id="3.30.70.270">
    <property type="match status" value="1"/>
</dbReference>
<feature type="transmembrane region" description="Helical" evidence="4">
    <location>
        <begin position="105"/>
        <end position="122"/>
    </location>
</feature>
<organism evidence="6 7">
    <name type="scientific">Cognatilysobacter bugurensis</name>
    <dbReference type="NCBI Taxonomy" id="543356"/>
    <lineage>
        <taxon>Bacteria</taxon>
        <taxon>Pseudomonadati</taxon>
        <taxon>Pseudomonadota</taxon>
        <taxon>Gammaproteobacteria</taxon>
        <taxon>Lysobacterales</taxon>
        <taxon>Lysobacteraceae</taxon>
        <taxon>Cognatilysobacter</taxon>
    </lineage>
</organism>
<dbReference type="GO" id="GO:0052621">
    <property type="term" value="F:diguanylate cyclase activity"/>
    <property type="evidence" value="ECO:0007669"/>
    <property type="project" value="UniProtKB-EC"/>
</dbReference>
<reference evidence="6" key="1">
    <citation type="journal article" date="2014" name="Int. J. Syst. Evol. Microbiol.">
        <title>Complete genome sequence of Corynebacterium casei LMG S-19264T (=DSM 44701T), isolated from a smear-ripened cheese.</title>
        <authorList>
            <consortium name="US DOE Joint Genome Institute (JGI-PGF)"/>
            <person name="Walter F."/>
            <person name="Albersmeier A."/>
            <person name="Kalinowski J."/>
            <person name="Ruckert C."/>
        </authorList>
    </citation>
    <scope>NUCLEOTIDE SEQUENCE</scope>
    <source>
        <strain evidence="6">KCTC 23077</strain>
    </source>
</reference>
<dbReference type="InterPro" id="IPR043128">
    <property type="entry name" value="Rev_trsase/Diguanyl_cyclase"/>
</dbReference>
<keyword evidence="4" id="KW-1133">Transmembrane helix</keyword>
<feature type="transmembrane region" description="Helical" evidence="4">
    <location>
        <begin position="80"/>
        <end position="99"/>
    </location>
</feature>
<dbReference type="EC" id="2.7.7.65" evidence="2"/>
<dbReference type="GO" id="GO:1902201">
    <property type="term" value="P:negative regulation of bacterial-type flagellum-dependent cell motility"/>
    <property type="evidence" value="ECO:0007669"/>
    <property type="project" value="TreeGrafter"/>
</dbReference>
<evidence type="ECO:0000256" key="1">
    <source>
        <dbReference type="ARBA" id="ARBA00001946"/>
    </source>
</evidence>